<keyword evidence="2" id="KW-0963">Cytoplasm</keyword>
<reference evidence="6 7" key="2">
    <citation type="submission" date="2016-08" db="EMBL/GenBank/DDBJ databases">
        <title>Pervasive Adenine N6-methylation of Active Genes in Fungi.</title>
        <authorList>
            <consortium name="DOE Joint Genome Institute"/>
            <person name="Mondo S.J."/>
            <person name="Dannebaum R.O."/>
            <person name="Kuo R.C."/>
            <person name="Labutti K."/>
            <person name="Haridas S."/>
            <person name="Kuo A."/>
            <person name="Salamov A."/>
            <person name="Ahrendt S.R."/>
            <person name="Lipzen A."/>
            <person name="Sullivan W."/>
            <person name="Andreopoulos W.B."/>
            <person name="Clum A."/>
            <person name="Lindquist E."/>
            <person name="Daum C."/>
            <person name="Ramamoorthy G.K."/>
            <person name="Gryganskyi A."/>
            <person name="Culley D."/>
            <person name="Magnuson J.K."/>
            <person name="James T.Y."/>
            <person name="O'Malley M.A."/>
            <person name="Stajich J.E."/>
            <person name="Spatafora J.W."/>
            <person name="Visel A."/>
            <person name="Grigoriev I.V."/>
        </authorList>
    </citation>
    <scope>NUCLEOTIDE SEQUENCE [LARGE SCALE GENOMIC DNA]</scope>
    <source>
        <strain evidence="6 7">S4</strain>
    </source>
</reference>
<dbReference type="GO" id="GO:0006508">
    <property type="term" value="P:proteolysis"/>
    <property type="evidence" value="ECO:0007669"/>
    <property type="project" value="UniProtKB-KW"/>
</dbReference>
<keyword evidence="5" id="KW-0788">Thiol protease</keyword>
<protein>
    <submittedName>
        <fullName evidence="6">Peptidase C15, pyroglutamyl peptidase I-like protein</fullName>
    </submittedName>
</protein>
<dbReference type="SUPFAM" id="SSF53182">
    <property type="entry name" value="Pyrrolidone carboxyl peptidase (pyroglutamate aminopeptidase)"/>
    <property type="match status" value="1"/>
</dbReference>
<keyword evidence="4" id="KW-0378">Hydrolase</keyword>
<keyword evidence="3" id="KW-0645">Protease</keyword>
<dbReference type="GO" id="GO:0005829">
    <property type="term" value="C:cytosol"/>
    <property type="evidence" value="ECO:0007669"/>
    <property type="project" value="InterPro"/>
</dbReference>
<accession>A0A1Y1VV96</accession>
<proteinExistence type="inferred from homology"/>
<dbReference type="PANTHER" id="PTHR23402:SF1">
    <property type="entry name" value="PYROGLUTAMYL-PEPTIDASE I"/>
    <property type="match status" value="1"/>
</dbReference>
<dbReference type="InterPro" id="IPR036440">
    <property type="entry name" value="Peptidase_C15-like_sf"/>
</dbReference>
<gene>
    <name evidence="6" type="ORF">BCR32DRAFT_272891</name>
</gene>
<evidence type="ECO:0000256" key="2">
    <source>
        <dbReference type="ARBA" id="ARBA00022490"/>
    </source>
</evidence>
<evidence type="ECO:0000256" key="5">
    <source>
        <dbReference type="ARBA" id="ARBA00022807"/>
    </source>
</evidence>
<keyword evidence="7" id="KW-1185">Reference proteome</keyword>
<dbReference type="EMBL" id="MCFG01000488">
    <property type="protein sequence ID" value="ORX64936.1"/>
    <property type="molecule type" value="Genomic_DNA"/>
</dbReference>
<dbReference type="Pfam" id="PF01470">
    <property type="entry name" value="Peptidase_C15"/>
    <property type="match status" value="1"/>
</dbReference>
<comment type="similarity">
    <text evidence="1">Belongs to the peptidase C15 family.</text>
</comment>
<evidence type="ECO:0000256" key="1">
    <source>
        <dbReference type="ARBA" id="ARBA00006641"/>
    </source>
</evidence>
<evidence type="ECO:0000313" key="7">
    <source>
        <dbReference type="Proteomes" id="UP000193944"/>
    </source>
</evidence>
<reference evidence="6 7" key="1">
    <citation type="submission" date="2016-08" db="EMBL/GenBank/DDBJ databases">
        <title>A Parts List for Fungal Cellulosomes Revealed by Comparative Genomics.</title>
        <authorList>
            <consortium name="DOE Joint Genome Institute"/>
            <person name="Haitjema C.H."/>
            <person name="Gilmore S.P."/>
            <person name="Henske J.K."/>
            <person name="Solomon K.V."/>
            <person name="De Groot R."/>
            <person name="Kuo A."/>
            <person name="Mondo S.J."/>
            <person name="Salamov A.A."/>
            <person name="Labutti K."/>
            <person name="Zhao Z."/>
            <person name="Chiniquy J."/>
            <person name="Barry K."/>
            <person name="Brewer H.M."/>
            <person name="Purvine S.O."/>
            <person name="Wright A.T."/>
            <person name="Boxma B."/>
            <person name="Van Alen T."/>
            <person name="Hackstein J.H."/>
            <person name="Baker S.E."/>
            <person name="Grigoriev I.V."/>
            <person name="O'Malley M.A."/>
        </authorList>
    </citation>
    <scope>NUCLEOTIDE SEQUENCE [LARGE SCALE GENOMIC DNA]</scope>
    <source>
        <strain evidence="6 7">S4</strain>
    </source>
</reference>
<dbReference type="PANTHER" id="PTHR23402">
    <property type="entry name" value="PROTEASE FAMILY C15 PYROGLUTAMYL-PEPTIDASE I-RELATED"/>
    <property type="match status" value="1"/>
</dbReference>
<evidence type="ECO:0000256" key="3">
    <source>
        <dbReference type="ARBA" id="ARBA00022670"/>
    </source>
</evidence>
<comment type="caution">
    <text evidence="6">The sequence shown here is derived from an EMBL/GenBank/DDBJ whole genome shotgun (WGS) entry which is preliminary data.</text>
</comment>
<evidence type="ECO:0000313" key="6">
    <source>
        <dbReference type="EMBL" id="ORX64936.1"/>
    </source>
</evidence>
<dbReference type="AlphaFoldDB" id="A0A1Y1VV96"/>
<dbReference type="Proteomes" id="UP000193944">
    <property type="component" value="Unassembled WGS sequence"/>
</dbReference>
<dbReference type="PRINTS" id="PR00706">
    <property type="entry name" value="PYROGLUPTASE"/>
</dbReference>
<organism evidence="6 7">
    <name type="scientific">Anaeromyces robustus</name>
    <dbReference type="NCBI Taxonomy" id="1754192"/>
    <lineage>
        <taxon>Eukaryota</taxon>
        <taxon>Fungi</taxon>
        <taxon>Fungi incertae sedis</taxon>
        <taxon>Chytridiomycota</taxon>
        <taxon>Chytridiomycota incertae sedis</taxon>
        <taxon>Neocallimastigomycetes</taxon>
        <taxon>Neocallimastigales</taxon>
        <taxon>Neocallimastigaceae</taxon>
        <taxon>Anaeromyces</taxon>
    </lineage>
</organism>
<name>A0A1Y1VV96_9FUNG</name>
<dbReference type="InterPro" id="IPR000816">
    <property type="entry name" value="Peptidase_C15"/>
</dbReference>
<sequence length="250" mass="29413">MDEQPKQIEYNKFDKIKLYLTGYGPFSTVKENPSEVTVNYIYEHRNKFNTTKTEIVIKQIFEVTTEYVDNNINKTLNSIKENYTDENTLHIIVSFGVASNRTVNTIETLAQNYIFDLRKNEKINSSNPNIYYSKNPVKSMVKGIQHCCKSRNDISCKFSNNAGTYLCNYIYYKTLNKCKNETNICSFFIHIPLLTTYDLTCQEEFFKNFINVLEDLYIKGNEDKRNKILSYEINNNTDEHIDAWNIKIHK</sequence>
<evidence type="ECO:0000256" key="4">
    <source>
        <dbReference type="ARBA" id="ARBA00022801"/>
    </source>
</evidence>
<dbReference type="GO" id="GO:0016920">
    <property type="term" value="F:pyroglutamyl-peptidase activity"/>
    <property type="evidence" value="ECO:0007669"/>
    <property type="project" value="InterPro"/>
</dbReference>
<dbReference type="InterPro" id="IPR016125">
    <property type="entry name" value="Peptidase_C15-like"/>
</dbReference>
<dbReference type="Gene3D" id="3.40.630.20">
    <property type="entry name" value="Peptidase C15, pyroglutamyl peptidase I-like"/>
    <property type="match status" value="1"/>
</dbReference>
<dbReference type="OrthoDB" id="2156172at2759"/>